<reference evidence="11 12" key="1">
    <citation type="journal article" date="2024" name="Plant J.">
        <title>Genome sequences and population genomics reveal climatic adaptation and genomic divergence between two closely related sweetgum species.</title>
        <authorList>
            <person name="Xu W.Q."/>
            <person name="Ren C.Q."/>
            <person name="Zhang X.Y."/>
            <person name="Comes H.P."/>
            <person name="Liu X.H."/>
            <person name="Li Y.G."/>
            <person name="Kettle C.J."/>
            <person name="Jalonen R."/>
            <person name="Gaisberger H."/>
            <person name="Ma Y.Z."/>
            <person name="Qiu Y.X."/>
        </authorList>
    </citation>
    <scope>NUCLEOTIDE SEQUENCE [LARGE SCALE GENOMIC DNA]</scope>
    <source>
        <strain evidence="11">Hangzhou</strain>
    </source>
</reference>
<evidence type="ECO:0000256" key="9">
    <source>
        <dbReference type="SAM" id="MobiDB-lite"/>
    </source>
</evidence>
<feature type="region of interest" description="Disordered" evidence="9">
    <location>
        <begin position="1"/>
        <end position="75"/>
    </location>
</feature>
<dbReference type="EC" id="2.3.2.27" evidence="2"/>
<dbReference type="InterPro" id="IPR045191">
    <property type="entry name" value="MBR1/2-like"/>
</dbReference>
<feature type="compositionally biased region" description="Basic residues" evidence="9">
    <location>
        <begin position="18"/>
        <end position="27"/>
    </location>
</feature>
<dbReference type="SUPFAM" id="SSF57850">
    <property type="entry name" value="RING/U-box"/>
    <property type="match status" value="1"/>
</dbReference>
<keyword evidence="12" id="KW-1185">Reference proteome</keyword>
<dbReference type="SMART" id="SM00184">
    <property type="entry name" value="RING"/>
    <property type="match status" value="1"/>
</dbReference>
<evidence type="ECO:0000313" key="11">
    <source>
        <dbReference type="EMBL" id="KAK9276993.1"/>
    </source>
</evidence>
<feature type="compositionally biased region" description="Low complexity" evidence="9">
    <location>
        <begin position="29"/>
        <end position="50"/>
    </location>
</feature>
<evidence type="ECO:0000256" key="2">
    <source>
        <dbReference type="ARBA" id="ARBA00012483"/>
    </source>
</evidence>
<dbReference type="PROSITE" id="PS50089">
    <property type="entry name" value="ZF_RING_2"/>
    <property type="match status" value="1"/>
</dbReference>
<comment type="catalytic activity">
    <reaction evidence="1">
        <text>S-ubiquitinyl-[E2 ubiquitin-conjugating enzyme]-L-cysteine + [acceptor protein]-L-lysine = [E2 ubiquitin-conjugating enzyme]-L-cysteine + N(6)-ubiquitinyl-[acceptor protein]-L-lysine.</text>
        <dbReference type="EC" id="2.3.2.27"/>
    </reaction>
</comment>
<evidence type="ECO:0000256" key="1">
    <source>
        <dbReference type="ARBA" id="ARBA00000900"/>
    </source>
</evidence>
<dbReference type="EMBL" id="JBBPBK010000010">
    <property type="protein sequence ID" value="KAK9276993.1"/>
    <property type="molecule type" value="Genomic_DNA"/>
</dbReference>
<dbReference type="PANTHER" id="PTHR22937:SF122">
    <property type="entry name" value="RING-TYPE E3 UBIQUITIN TRANSFERASE"/>
    <property type="match status" value="1"/>
</dbReference>
<dbReference type="InterPro" id="IPR013083">
    <property type="entry name" value="Znf_RING/FYVE/PHD"/>
</dbReference>
<sequence>MKMMAFVTENSTTSAEHHHARSSRPRNPKPIIISPSDPKPKTPSQKPSISGPSNTITTRGHSNHNASPHFAKNDSKRNRFMCMPLGRLGCGSSSPTPVSAPEFIRSAADWEVKRTRRKKQRKKNRTTTYGTNSPAVVEVVPDVCCAPGIGFASDVALVDRVESRRPVAPRTTHRERSSSARRAANLEHFPILESPLAFDTARYGSSTSNGRQYHHLRRRSCGGLSEIMRFQSSLLFGRSFEGYDRFGDWRLDVDNMSYEELLDLGDRIGYVGTGLREDEIFRCLRKTKHSISDSLPLLFRVDRDWNCSICQEGCLADEVGKLECGHYYHINCIKQWLLRKKTCPVCKAAAAAEN</sequence>
<comment type="caution">
    <text evidence="11">The sequence shown here is derived from an EMBL/GenBank/DDBJ whole genome shotgun (WGS) entry which is preliminary data.</text>
</comment>
<protein>
    <recommendedName>
        <fullName evidence="2">RING-type E3 ubiquitin transferase</fullName>
        <ecNumber evidence="2">2.3.2.27</ecNumber>
    </recommendedName>
</protein>
<evidence type="ECO:0000259" key="10">
    <source>
        <dbReference type="PROSITE" id="PS50089"/>
    </source>
</evidence>
<dbReference type="GO" id="GO:0061630">
    <property type="term" value="F:ubiquitin protein ligase activity"/>
    <property type="evidence" value="ECO:0007669"/>
    <property type="project" value="UniProtKB-EC"/>
</dbReference>
<dbReference type="Proteomes" id="UP001415857">
    <property type="component" value="Unassembled WGS sequence"/>
</dbReference>
<dbReference type="GO" id="GO:0008270">
    <property type="term" value="F:zinc ion binding"/>
    <property type="evidence" value="ECO:0007669"/>
    <property type="project" value="UniProtKB-KW"/>
</dbReference>
<keyword evidence="7" id="KW-0862">Zinc</keyword>
<dbReference type="Gene3D" id="3.30.40.10">
    <property type="entry name" value="Zinc/RING finger domain, C3HC4 (zinc finger)"/>
    <property type="match status" value="1"/>
</dbReference>
<evidence type="ECO:0000313" key="12">
    <source>
        <dbReference type="Proteomes" id="UP001415857"/>
    </source>
</evidence>
<evidence type="ECO:0000256" key="3">
    <source>
        <dbReference type="ARBA" id="ARBA00022679"/>
    </source>
</evidence>
<proteinExistence type="predicted"/>
<evidence type="ECO:0000256" key="6">
    <source>
        <dbReference type="ARBA" id="ARBA00022786"/>
    </source>
</evidence>
<organism evidence="11 12">
    <name type="scientific">Liquidambar formosana</name>
    <name type="common">Formosan gum</name>
    <dbReference type="NCBI Taxonomy" id="63359"/>
    <lineage>
        <taxon>Eukaryota</taxon>
        <taxon>Viridiplantae</taxon>
        <taxon>Streptophyta</taxon>
        <taxon>Embryophyta</taxon>
        <taxon>Tracheophyta</taxon>
        <taxon>Spermatophyta</taxon>
        <taxon>Magnoliopsida</taxon>
        <taxon>eudicotyledons</taxon>
        <taxon>Gunneridae</taxon>
        <taxon>Pentapetalae</taxon>
        <taxon>Saxifragales</taxon>
        <taxon>Altingiaceae</taxon>
        <taxon>Liquidambar</taxon>
    </lineage>
</organism>
<dbReference type="Pfam" id="PF13639">
    <property type="entry name" value="zf-RING_2"/>
    <property type="match status" value="1"/>
</dbReference>
<evidence type="ECO:0000256" key="5">
    <source>
        <dbReference type="ARBA" id="ARBA00022771"/>
    </source>
</evidence>
<evidence type="ECO:0000256" key="4">
    <source>
        <dbReference type="ARBA" id="ARBA00022723"/>
    </source>
</evidence>
<gene>
    <name evidence="11" type="ORF">L1049_006532</name>
</gene>
<name>A0AAP0RHB6_LIQFO</name>
<accession>A0AAP0RHB6</accession>
<dbReference type="PANTHER" id="PTHR22937">
    <property type="entry name" value="E3 UBIQUITIN-PROTEIN LIGASE RNF165"/>
    <property type="match status" value="1"/>
</dbReference>
<keyword evidence="6" id="KW-0833">Ubl conjugation pathway</keyword>
<keyword evidence="4" id="KW-0479">Metal-binding</keyword>
<dbReference type="AlphaFoldDB" id="A0AAP0RHB6"/>
<keyword evidence="3" id="KW-0808">Transferase</keyword>
<feature type="domain" description="RING-type" evidence="10">
    <location>
        <begin position="307"/>
        <end position="347"/>
    </location>
</feature>
<evidence type="ECO:0000256" key="8">
    <source>
        <dbReference type="PROSITE-ProRule" id="PRU00175"/>
    </source>
</evidence>
<keyword evidence="5 8" id="KW-0863">Zinc-finger</keyword>
<dbReference type="InterPro" id="IPR001841">
    <property type="entry name" value="Znf_RING"/>
</dbReference>
<evidence type="ECO:0000256" key="7">
    <source>
        <dbReference type="ARBA" id="ARBA00022833"/>
    </source>
</evidence>
<feature type="compositionally biased region" description="Polar residues" evidence="9">
    <location>
        <begin position="51"/>
        <end position="66"/>
    </location>
</feature>